<evidence type="ECO:0000313" key="1">
    <source>
        <dbReference type="EMBL" id="ADH91628.1"/>
    </source>
</evidence>
<dbReference type="EMBL" id="CP002026">
    <property type="protein sequence ID" value="ADH91628.1"/>
    <property type="molecule type" value="Genomic_DNA"/>
</dbReference>
<gene>
    <name evidence="1" type="ordered locus">Snov_4370</name>
</gene>
<reference evidence="1 2" key="1">
    <citation type="journal article" date="2012" name="Stand. Genomic Sci.">
        <title>Complete genome sequence of the facultatively chemolithoautotrophic and methylotrophic alpha Proteobacterium Starkeya novella type strain (ATCC 8093(T)).</title>
        <authorList>
            <person name="Kappler U."/>
            <person name="Davenport K."/>
            <person name="Beatson S."/>
            <person name="Lucas S."/>
            <person name="Lapidus A."/>
            <person name="Copeland A."/>
            <person name="Berry K.W."/>
            <person name="Glavina Del Rio T."/>
            <person name="Hammon N."/>
            <person name="Dalin E."/>
            <person name="Tice H."/>
            <person name="Pitluck S."/>
            <person name="Richardson P."/>
            <person name="Bruce D."/>
            <person name="Goodwin L.A."/>
            <person name="Han C."/>
            <person name="Tapia R."/>
            <person name="Detter J.C."/>
            <person name="Chang Y.J."/>
            <person name="Jeffries C.D."/>
            <person name="Land M."/>
            <person name="Hauser L."/>
            <person name="Kyrpides N.C."/>
            <person name="Goker M."/>
            <person name="Ivanova N."/>
            <person name="Klenk H.P."/>
            <person name="Woyke T."/>
        </authorList>
    </citation>
    <scope>NUCLEOTIDE SEQUENCE [LARGE SCALE GENOMIC DNA]</scope>
    <source>
        <strain evidence="2">ATCC 8093 / DSM 506 / JCM 20403 / CCM 1077 / IAM 12100 / NBRC 12443 / NCIMB 10456</strain>
    </source>
</reference>
<dbReference type="HOGENOM" id="CLU_2703049_0_0_5"/>
<dbReference type="GO" id="GO:0016301">
    <property type="term" value="F:kinase activity"/>
    <property type="evidence" value="ECO:0007669"/>
    <property type="project" value="UniProtKB-KW"/>
</dbReference>
<dbReference type="KEGG" id="sno:Snov_4370"/>
<keyword evidence="1" id="KW-0808">Transferase</keyword>
<dbReference type="Proteomes" id="UP000006633">
    <property type="component" value="Chromosome"/>
</dbReference>
<protein>
    <submittedName>
        <fullName evidence="1">Rho-associated kinase, putative</fullName>
    </submittedName>
</protein>
<keyword evidence="2" id="KW-1185">Reference proteome</keyword>
<dbReference type="AlphaFoldDB" id="D7A2U8"/>
<dbReference type="RefSeq" id="WP_013169126.1">
    <property type="nucleotide sequence ID" value="NC_014217.1"/>
</dbReference>
<evidence type="ECO:0000313" key="2">
    <source>
        <dbReference type="Proteomes" id="UP000006633"/>
    </source>
</evidence>
<accession>D7A2U8</accession>
<keyword evidence="1" id="KW-0418">Kinase</keyword>
<proteinExistence type="predicted"/>
<name>D7A2U8_ANCN5</name>
<organism evidence="1 2">
    <name type="scientific">Ancylobacter novellus (strain ATCC 8093 / DSM 506 / JCM 20403 / CCM 1077 / IAM 12100 / NBRC 12443 / NCIMB 10456)</name>
    <name type="common">Starkeya novella</name>
    <dbReference type="NCBI Taxonomy" id="639283"/>
    <lineage>
        <taxon>Bacteria</taxon>
        <taxon>Pseudomonadati</taxon>
        <taxon>Pseudomonadota</taxon>
        <taxon>Alphaproteobacteria</taxon>
        <taxon>Hyphomicrobiales</taxon>
        <taxon>Xanthobacteraceae</taxon>
        <taxon>Ancylobacter</taxon>
    </lineage>
</organism>
<sequence>MAKEITARARLVADRLDLQTNAKFEGVSVEEAMLLRQLSDEVERLREVERIVVELCGMCAAAGVTSPLAARPT</sequence>